<dbReference type="AlphaFoldDB" id="A0A6J6SNT0"/>
<sequence>MRRTVFSAVSMLIAGCGFLTALPAHAAASPSTVALSCNSSNVMSAGGQSTVNVTAQPNDTITISNVDIHGFAITPDPLPSGYSLTGGKFILSDGSKTLTVGAASTTLTVAPDAGQECVQTGTWQTASGSVTINITVGSGGGSSSSDSSTPSVETSTPSVETLSLSLAASGATCTGGNPTGYAGTWLTLPSADQCTQSGPTAKSGAKLLGWATSSSFPVARAQAQVDKKWGVIDEVIDGERMIFIPGGMATFVSGSNNLFPIWSA</sequence>
<dbReference type="PROSITE" id="PS51257">
    <property type="entry name" value="PROKAR_LIPOPROTEIN"/>
    <property type="match status" value="1"/>
</dbReference>
<gene>
    <name evidence="2" type="ORF">UFOPK2809_00056</name>
</gene>
<dbReference type="EMBL" id="CAEZZA010000004">
    <property type="protein sequence ID" value="CAB4736358.1"/>
    <property type="molecule type" value="Genomic_DNA"/>
</dbReference>
<reference evidence="2" key="1">
    <citation type="submission" date="2020-05" db="EMBL/GenBank/DDBJ databases">
        <authorList>
            <person name="Chiriac C."/>
            <person name="Salcher M."/>
            <person name="Ghai R."/>
            <person name="Kavagutti S V."/>
        </authorList>
    </citation>
    <scope>NUCLEOTIDE SEQUENCE</scope>
</reference>
<proteinExistence type="predicted"/>
<name>A0A6J6SNT0_9ZZZZ</name>
<organism evidence="2">
    <name type="scientific">freshwater metagenome</name>
    <dbReference type="NCBI Taxonomy" id="449393"/>
    <lineage>
        <taxon>unclassified sequences</taxon>
        <taxon>metagenomes</taxon>
        <taxon>ecological metagenomes</taxon>
    </lineage>
</organism>
<feature type="compositionally biased region" description="Low complexity" evidence="1">
    <location>
        <begin position="143"/>
        <end position="157"/>
    </location>
</feature>
<evidence type="ECO:0000256" key="1">
    <source>
        <dbReference type="SAM" id="MobiDB-lite"/>
    </source>
</evidence>
<accession>A0A6J6SNT0</accession>
<protein>
    <submittedName>
        <fullName evidence="2">Unannotated protein</fullName>
    </submittedName>
</protein>
<feature type="region of interest" description="Disordered" evidence="1">
    <location>
        <begin position="136"/>
        <end position="157"/>
    </location>
</feature>
<evidence type="ECO:0000313" key="2">
    <source>
        <dbReference type="EMBL" id="CAB4736358.1"/>
    </source>
</evidence>